<keyword evidence="8" id="KW-0961">Cell wall biogenesis/degradation</keyword>
<dbReference type="Proteomes" id="UP000756132">
    <property type="component" value="Chromosome 9"/>
</dbReference>
<accession>A0A9Q8PH70</accession>
<reference evidence="11" key="2">
    <citation type="journal article" date="2022" name="Microb. Genom.">
        <title>A chromosome-scale genome assembly of the tomato pathogen Cladosporium fulvum reveals a compartmentalized genome architecture and the presence of a dispensable chromosome.</title>
        <authorList>
            <person name="Zaccaron A.Z."/>
            <person name="Chen L.H."/>
            <person name="Samaras A."/>
            <person name="Stergiopoulos I."/>
        </authorList>
    </citation>
    <scope>NUCLEOTIDE SEQUENCE</scope>
    <source>
        <strain evidence="11">Race5_Kim</strain>
    </source>
</reference>
<dbReference type="GO" id="GO:0005975">
    <property type="term" value="P:carbohydrate metabolic process"/>
    <property type="evidence" value="ECO:0007669"/>
    <property type="project" value="InterPro"/>
</dbReference>
<sequence length="431" mass="46242">MMAKLTFALSTILCWFLSLTVATPTLTRRTTCTIPAHGNGTDDTPAILTASKECGDGGHIIFTPNTTYHIATVMNTTALSDVTIDIHGTLLWSTDLDYWLSNSLSVGYQNQSSAWFLGGSNIHVNGHGIGTLDGNGQAWYDFVQGESNYPNRPMGLTIWGANDSTFEGLNFRQSQMWTMAIIHSNNLLMQDISVNSTSENNSPARNTDGADTLYSNNITMRRWSVDNGDDAIALKGNSTNVLIEDCVFRTGQGFALGSIGQYEDRVEVIENVVVRNVTNIETKYAAYVKTWTGERSGYPPNGGGGGNGRIRNITITDITLDRGRASPFTITQCTAFGGVTPGDCDTSTFKISDISLTNIKGSVNANTVAIMQCSEAAGGCDDIQIEDVVVQNIGSSANATFPNAYRYLCSNVDEPIGFQCTGNGTTNPGGS</sequence>
<dbReference type="PANTHER" id="PTHR31736:SF8">
    <property type="entry name" value="PUTATIVE (AFU_ORTHOLOGUE AFUA_7G06410)-RELATED"/>
    <property type="match status" value="1"/>
</dbReference>
<dbReference type="AlphaFoldDB" id="A0A9Q8PH70"/>
<dbReference type="Gene3D" id="2.160.20.10">
    <property type="entry name" value="Single-stranded right-handed beta-helix, Pectin lyase-like"/>
    <property type="match status" value="1"/>
</dbReference>
<evidence type="ECO:0000256" key="8">
    <source>
        <dbReference type="ARBA" id="ARBA00023316"/>
    </source>
</evidence>
<keyword evidence="3" id="KW-0964">Secreted</keyword>
<dbReference type="InterPro" id="IPR011050">
    <property type="entry name" value="Pectin_lyase_fold/virulence"/>
</dbReference>
<evidence type="ECO:0000256" key="9">
    <source>
        <dbReference type="RuleBase" id="RU361169"/>
    </source>
</evidence>
<proteinExistence type="inferred from homology"/>
<gene>
    <name evidence="11" type="ORF">CLAFUR5_09175</name>
</gene>
<evidence type="ECO:0000256" key="7">
    <source>
        <dbReference type="ARBA" id="ARBA00023295"/>
    </source>
</evidence>
<keyword evidence="12" id="KW-1185">Reference proteome</keyword>
<dbReference type="GO" id="GO:0071555">
    <property type="term" value="P:cell wall organization"/>
    <property type="evidence" value="ECO:0007669"/>
    <property type="project" value="UniProtKB-KW"/>
</dbReference>
<evidence type="ECO:0000256" key="3">
    <source>
        <dbReference type="ARBA" id="ARBA00022525"/>
    </source>
</evidence>
<comment type="subcellular location">
    <subcellularLocation>
        <location evidence="1">Secreted</location>
    </subcellularLocation>
</comment>
<dbReference type="OrthoDB" id="187139at2759"/>
<keyword evidence="4 10" id="KW-0732">Signal</keyword>
<feature type="signal peptide" evidence="10">
    <location>
        <begin position="1"/>
        <end position="22"/>
    </location>
</feature>
<dbReference type="EMBL" id="CP090171">
    <property type="protein sequence ID" value="UJO22357.1"/>
    <property type="molecule type" value="Genomic_DNA"/>
</dbReference>
<reference evidence="11" key="1">
    <citation type="submission" date="2021-12" db="EMBL/GenBank/DDBJ databases">
        <authorList>
            <person name="Zaccaron A."/>
            <person name="Stergiopoulos I."/>
        </authorList>
    </citation>
    <scope>NUCLEOTIDE SEQUENCE</scope>
    <source>
        <strain evidence="11">Race5_Kim</strain>
    </source>
</reference>
<dbReference type="GeneID" id="71989053"/>
<dbReference type="PANTHER" id="PTHR31736">
    <property type="match status" value="1"/>
</dbReference>
<organism evidence="11 12">
    <name type="scientific">Passalora fulva</name>
    <name type="common">Tomato leaf mold</name>
    <name type="synonym">Cladosporium fulvum</name>
    <dbReference type="NCBI Taxonomy" id="5499"/>
    <lineage>
        <taxon>Eukaryota</taxon>
        <taxon>Fungi</taxon>
        <taxon>Dikarya</taxon>
        <taxon>Ascomycota</taxon>
        <taxon>Pezizomycotina</taxon>
        <taxon>Dothideomycetes</taxon>
        <taxon>Dothideomycetidae</taxon>
        <taxon>Mycosphaerellales</taxon>
        <taxon>Mycosphaerellaceae</taxon>
        <taxon>Fulvia</taxon>
    </lineage>
</organism>
<dbReference type="GO" id="GO:0004650">
    <property type="term" value="F:polygalacturonase activity"/>
    <property type="evidence" value="ECO:0007669"/>
    <property type="project" value="InterPro"/>
</dbReference>
<evidence type="ECO:0000256" key="5">
    <source>
        <dbReference type="ARBA" id="ARBA00022801"/>
    </source>
</evidence>
<protein>
    <submittedName>
        <fullName evidence="11">Alpha-L-rhamnosidase rgxB</fullName>
    </submittedName>
</protein>
<feature type="chain" id="PRO_5040494966" evidence="10">
    <location>
        <begin position="23"/>
        <end position="431"/>
    </location>
</feature>
<keyword evidence="5 9" id="KW-0378">Hydrolase</keyword>
<keyword evidence="6" id="KW-0325">Glycoprotein</keyword>
<name>A0A9Q8PH70_PASFU</name>
<dbReference type="RefSeq" id="XP_047766723.1">
    <property type="nucleotide sequence ID" value="XM_047908323.1"/>
</dbReference>
<evidence type="ECO:0000256" key="10">
    <source>
        <dbReference type="SAM" id="SignalP"/>
    </source>
</evidence>
<evidence type="ECO:0000256" key="2">
    <source>
        <dbReference type="ARBA" id="ARBA00008834"/>
    </source>
</evidence>
<dbReference type="InterPro" id="IPR000743">
    <property type="entry name" value="Glyco_hydro_28"/>
</dbReference>
<evidence type="ECO:0000313" key="11">
    <source>
        <dbReference type="EMBL" id="UJO22357.1"/>
    </source>
</evidence>
<dbReference type="KEGG" id="ffu:CLAFUR5_09175"/>
<evidence type="ECO:0000256" key="4">
    <source>
        <dbReference type="ARBA" id="ARBA00022729"/>
    </source>
</evidence>
<comment type="similarity">
    <text evidence="2 9">Belongs to the glycosyl hydrolase 28 family.</text>
</comment>
<dbReference type="InterPro" id="IPR012334">
    <property type="entry name" value="Pectin_lyas_fold"/>
</dbReference>
<keyword evidence="7 9" id="KW-0326">Glycosidase</keyword>
<dbReference type="SUPFAM" id="SSF51126">
    <property type="entry name" value="Pectin lyase-like"/>
    <property type="match status" value="1"/>
</dbReference>
<dbReference type="GO" id="GO:0005576">
    <property type="term" value="C:extracellular region"/>
    <property type="evidence" value="ECO:0007669"/>
    <property type="project" value="UniProtKB-SubCell"/>
</dbReference>
<dbReference type="Pfam" id="PF00295">
    <property type="entry name" value="Glyco_hydro_28"/>
    <property type="match status" value="1"/>
</dbReference>
<evidence type="ECO:0000256" key="6">
    <source>
        <dbReference type="ARBA" id="ARBA00023180"/>
    </source>
</evidence>
<evidence type="ECO:0000256" key="1">
    <source>
        <dbReference type="ARBA" id="ARBA00004613"/>
    </source>
</evidence>
<evidence type="ECO:0000313" key="12">
    <source>
        <dbReference type="Proteomes" id="UP000756132"/>
    </source>
</evidence>